<evidence type="ECO:0000256" key="1">
    <source>
        <dbReference type="SAM" id="MobiDB-lite"/>
    </source>
</evidence>
<protein>
    <submittedName>
        <fullName evidence="2">Uncharacterized protein</fullName>
    </submittedName>
</protein>
<comment type="caution">
    <text evidence="2">The sequence shown here is derived from an EMBL/GenBank/DDBJ whole genome shotgun (WGS) entry which is preliminary data.</text>
</comment>
<evidence type="ECO:0000313" key="3">
    <source>
        <dbReference type="Proteomes" id="UP001232148"/>
    </source>
</evidence>
<feature type="region of interest" description="Disordered" evidence="1">
    <location>
        <begin position="174"/>
        <end position="266"/>
    </location>
</feature>
<feature type="compositionally biased region" description="Basic and acidic residues" evidence="1">
    <location>
        <begin position="229"/>
        <end position="238"/>
    </location>
</feature>
<name>A0AAD9LTR2_9PEZI</name>
<sequence>MYDVCTQQIYFLSPDAGMDIQRLRERMPLLLYFYMFARTLVPARALPGYVLLLSIYVSPCRSLARSLWDRGSLARSAWDSFVPIILAVVVRCNPACSPCLVNCISLAPPPLSLRLLLFCLIPESYATHPRVEFPGYKGAPVAGWTSFAPRACAISRPRPPPPARGHFLDKRKSATAHDGLTGPVGGPVRDSSLFLSPTLPDPPSSPRSQEHRMAQTNLIERPPPPSSAPREEQRRERGFTTIAQADSRSDAYHHRAGGTVNGCTYV</sequence>
<reference evidence="2" key="1">
    <citation type="submission" date="2021-06" db="EMBL/GenBank/DDBJ databases">
        <title>Comparative genomics, transcriptomics and evolutionary studies reveal genomic signatures of adaptation to plant cell wall in hemibiotrophic fungi.</title>
        <authorList>
            <consortium name="DOE Joint Genome Institute"/>
            <person name="Baroncelli R."/>
            <person name="Diaz J.F."/>
            <person name="Benocci T."/>
            <person name="Peng M."/>
            <person name="Battaglia E."/>
            <person name="Haridas S."/>
            <person name="Andreopoulos W."/>
            <person name="Labutti K."/>
            <person name="Pangilinan J."/>
            <person name="Floch G.L."/>
            <person name="Makela M.R."/>
            <person name="Henrissat B."/>
            <person name="Grigoriev I.V."/>
            <person name="Crouch J.A."/>
            <person name="De Vries R.P."/>
            <person name="Sukno S.A."/>
            <person name="Thon M.R."/>
        </authorList>
    </citation>
    <scope>NUCLEOTIDE SEQUENCE</scope>
    <source>
        <strain evidence="2">MAFF235873</strain>
    </source>
</reference>
<dbReference type="AlphaFoldDB" id="A0AAD9LTR2"/>
<keyword evidence="3" id="KW-1185">Reference proteome</keyword>
<accession>A0AAD9LTR2</accession>
<gene>
    <name evidence="2" type="ORF">LX32DRAFT_286942</name>
</gene>
<proteinExistence type="predicted"/>
<organism evidence="2 3">
    <name type="scientific">Colletotrichum zoysiae</name>
    <dbReference type="NCBI Taxonomy" id="1216348"/>
    <lineage>
        <taxon>Eukaryota</taxon>
        <taxon>Fungi</taxon>
        <taxon>Dikarya</taxon>
        <taxon>Ascomycota</taxon>
        <taxon>Pezizomycotina</taxon>
        <taxon>Sordariomycetes</taxon>
        <taxon>Hypocreomycetidae</taxon>
        <taxon>Glomerellales</taxon>
        <taxon>Glomerellaceae</taxon>
        <taxon>Colletotrichum</taxon>
        <taxon>Colletotrichum graminicola species complex</taxon>
    </lineage>
</organism>
<evidence type="ECO:0000313" key="2">
    <source>
        <dbReference type="EMBL" id="KAK2020864.1"/>
    </source>
</evidence>
<dbReference type="Proteomes" id="UP001232148">
    <property type="component" value="Unassembled WGS sequence"/>
</dbReference>
<dbReference type="EMBL" id="MU843163">
    <property type="protein sequence ID" value="KAK2020864.1"/>
    <property type="molecule type" value="Genomic_DNA"/>
</dbReference>